<dbReference type="HOGENOM" id="CLU_034311_1_0_1"/>
<evidence type="ECO:0000313" key="10">
    <source>
        <dbReference type="Proteomes" id="UP000006753"/>
    </source>
</evidence>
<dbReference type="PANTHER" id="PTHR11530">
    <property type="entry name" value="D-AMINO ACID OXIDASE"/>
    <property type="match status" value="1"/>
</dbReference>
<dbReference type="Proteomes" id="UP000006753">
    <property type="component" value="Unassembled WGS sequence"/>
</dbReference>
<dbReference type="PIRSF" id="PIRSF000189">
    <property type="entry name" value="D-aa_oxidase"/>
    <property type="match status" value="1"/>
</dbReference>
<dbReference type="eggNOG" id="KOG3923">
    <property type="taxonomic scope" value="Eukaryota"/>
</dbReference>
<dbReference type="GO" id="GO:0071949">
    <property type="term" value="F:FAD binding"/>
    <property type="evidence" value="ECO:0007669"/>
    <property type="project" value="InterPro"/>
</dbReference>
<proteinExistence type="inferred from homology"/>
<reference evidence="9 10" key="1">
    <citation type="journal article" date="2012" name="BMC Genomics">
        <title>Sequencing the genome of Marssonina brunnea reveals fungus-poplar co-evolution.</title>
        <authorList>
            <person name="Zhu S."/>
            <person name="Cao Y.-Z."/>
            <person name="Jiang C."/>
            <person name="Tan B.-Y."/>
            <person name="Wang Z."/>
            <person name="Feng S."/>
            <person name="Zhang L."/>
            <person name="Su X.-H."/>
            <person name="Brejova B."/>
            <person name="Vinar T."/>
            <person name="Xu M."/>
            <person name="Wang M.-X."/>
            <person name="Zhang S.-G."/>
            <person name="Huang M.-R."/>
            <person name="Wu R."/>
            <person name="Zhou Y."/>
        </authorList>
    </citation>
    <scope>NUCLEOTIDE SEQUENCE [LARGE SCALE GENOMIC DNA]</scope>
    <source>
        <strain evidence="9 10">MB_m1</strain>
    </source>
</reference>
<comment type="cofactor">
    <cofactor evidence="1 6">
        <name>FAD</name>
        <dbReference type="ChEBI" id="CHEBI:57692"/>
    </cofactor>
</comment>
<evidence type="ECO:0000313" key="9">
    <source>
        <dbReference type="EMBL" id="EKD16660.1"/>
    </source>
</evidence>
<keyword evidence="4 6" id="KW-0274">FAD</keyword>
<dbReference type="GO" id="GO:0003884">
    <property type="term" value="F:D-amino-acid oxidase activity"/>
    <property type="evidence" value="ECO:0007669"/>
    <property type="project" value="InterPro"/>
</dbReference>
<dbReference type="OrthoDB" id="2015447at2759"/>
<dbReference type="GeneID" id="18761064"/>
<dbReference type="Gene3D" id="3.30.9.10">
    <property type="entry name" value="D-Amino Acid Oxidase, subunit A, domain 2"/>
    <property type="match status" value="1"/>
</dbReference>
<dbReference type="STRING" id="1072389.K1WGL0"/>
<dbReference type="AlphaFoldDB" id="K1WGL0"/>
<accession>K1WGL0</accession>
<dbReference type="EMBL" id="JH921438">
    <property type="protein sequence ID" value="EKD16660.1"/>
    <property type="molecule type" value="Genomic_DNA"/>
</dbReference>
<evidence type="ECO:0000256" key="3">
    <source>
        <dbReference type="ARBA" id="ARBA00022630"/>
    </source>
</evidence>
<keyword evidence="3" id="KW-0285">Flavoprotein</keyword>
<dbReference type="GO" id="GO:0005737">
    <property type="term" value="C:cytoplasm"/>
    <property type="evidence" value="ECO:0007669"/>
    <property type="project" value="TreeGrafter"/>
</dbReference>
<keyword evidence="7" id="KW-0732">Signal</keyword>
<dbReference type="RefSeq" id="XP_007293018.1">
    <property type="nucleotide sequence ID" value="XM_007292956.1"/>
</dbReference>
<evidence type="ECO:0000256" key="2">
    <source>
        <dbReference type="ARBA" id="ARBA00006730"/>
    </source>
</evidence>
<evidence type="ECO:0000259" key="8">
    <source>
        <dbReference type="Pfam" id="PF01266"/>
    </source>
</evidence>
<dbReference type="InParanoid" id="K1WGL0"/>
<dbReference type="SUPFAM" id="SSF51971">
    <property type="entry name" value="Nucleotide-binding domain"/>
    <property type="match status" value="1"/>
</dbReference>
<evidence type="ECO:0000256" key="4">
    <source>
        <dbReference type="ARBA" id="ARBA00022827"/>
    </source>
</evidence>
<name>K1WGL0_MARBU</name>
<feature type="binding site" evidence="6">
    <location>
        <position position="340"/>
    </location>
    <ligand>
        <name>D-dopa</name>
        <dbReference type="ChEBI" id="CHEBI:149689"/>
    </ligand>
</feature>
<dbReference type="PROSITE" id="PS00677">
    <property type="entry name" value="DAO"/>
    <property type="match status" value="1"/>
</dbReference>
<dbReference type="SUPFAM" id="SSF54373">
    <property type="entry name" value="FAD-linked reductases, C-terminal domain"/>
    <property type="match status" value="1"/>
</dbReference>
<feature type="domain" description="FAD dependent oxidoreductase" evidence="8">
    <location>
        <begin position="11"/>
        <end position="356"/>
    </location>
</feature>
<keyword evidence="5" id="KW-0560">Oxidoreductase</keyword>
<protein>
    <submittedName>
        <fullName evidence="9">FAD dependent oxidoreductase</fullName>
    </submittedName>
</protein>
<evidence type="ECO:0000256" key="5">
    <source>
        <dbReference type="ARBA" id="ARBA00023002"/>
    </source>
</evidence>
<feature type="binding site" evidence="6">
    <location>
        <position position="313"/>
    </location>
    <ligand>
        <name>D-serine</name>
        <dbReference type="ChEBI" id="CHEBI:35247"/>
    </ligand>
</feature>
<dbReference type="GO" id="GO:0019478">
    <property type="term" value="P:D-amino acid catabolic process"/>
    <property type="evidence" value="ECO:0007669"/>
    <property type="project" value="TreeGrafter"/>
</dbReference>
<dbReference type="OMA" id="NIRWHYE"/>
<feature type="binding site" evidence="6">
    <location>
        <position position="184"/>
    </location>
    <ligand>
        <name>FAD</name>
        <dbReference type="ChEBI" id="CHEBI:57692"/>
    </ligand>
</feature>
<dbReference type="Pfam" id="PF01266">
    <property type="entry name" value="DAO"/>
    <property type="match status" value="1"/>
</dbReference>
<comment type="similarity">
    <text evidence="2">Belongs to the DAMOX/DASOX family.</text>
</comment>
<feature type="binding site" evidence="6">
    <location>
        <position position="253"/>
    </location>
    <ligand>
        <name>D-dopa</name>
        <dbReference type="ChEBI" id="CHEBI:149689"/>
    </ligand>
</feature>
<dbReference type="Gene3D" id="3.40.50.720">
    <property type="entry name" value="NAD(P)-binding Rossmann-like Domain"/>
    <property type="match status" value="1"/>
</dbReference>
<evidence type="ECO:0000256" key="6">
    <source>
        <dbReference type="PIRSR" id="PIRSR000189-1"/>
    </source>
</evidence>
<evidence type="ECO:0000256" key="1">
    <source>
        <dbReference type="ARBA" id="ARBA00001974"/>
    </source>
</evidence>
<feature type="chain" id="PRO_5003854772" evidence="7">
    <location>
        <begin position="25"/>
        <end position="363"/>
    </location>
</feature>
<dbReference type="PANTHER" id="PTHR11530:SF16">
    <property type="entry name" value="D-AMINO ACID OXIDASE (AFU_ORTHOLOGUE AFUA_5G11290)"/>
    <property type="match status" value="1"/>
</dbReference>
<sequence>MSPSSSSPSHIIILGAGVTGLTTALELASRCEHAPPPSSPPPMKITILARHVPGDRDVAYASPWAGANWLSGATDGGRAEGWDAWTFGKLGALADEVKEAGVQRMKIQAFYDSAVEEAGILSRGTGKVWYEGLTGLRWMRKEELREGAVFGYECESFVINVQMYLPWLQNECLKKGVEIRRKSVESISDVFTDYPEARAVFNCTGLGSYSLKGVEDKSMYPTRGQIMLVESPKVPLTRMYFRSPQRVNRDTTYVFPRNPGGGVILGGCRIDNEWGADVDLAFAEDIKRRCCELAPELGRPEDLKVLQHGVGLRPSRKGGPRLERELIGGGVVIHNYGAAGAGYQASWGMAKEAVDLLQKDSKL</sequence>
<feature type="signal peptide" evidence="7">
    <location>
        <begin position="1"/>
        <end position="24"/>
    </location>
</feature>
<dbReference type="KEGG" id="mbe:MBM_05129"/>
<dbReference type="InterPro" id="IPR023209">
    <property type="entry name" value="DAO"/>
</dbReference>
<feature type="binding site" evidence="6">
    <location>
        <position position="204"/>
    </location>
    <ligand>
        <name>FAD</name>
        <dbReference type="ChEBI" id="CHEBI:57692"/>
    </ligand>
</feature>
<dbReference type="InterPro" id="IPR006181">
    <property type="entry name" value="D-amino_acid_oxidase_CS"/>
</dbReference>
<dbReference type="InterPro" id="IPR006076">
    <property type="entry name" value="FAD-dep_OxRdtase"/>
</dbReference>
<gene>
    <name evidence="9" type="ORF">MBM_05129</name>
</gene>
<evidence type="ECO:0000256" key="7">
    <source>
        <dbReference type="SAM" id="SignalP"/>
    </source>
</evidence>
<keyword evidence="10" id="KW-1185">Reference proteome</keyword>
<organism evidence="9 10">
    <name type="scientific">Marssonina brunnea f. sp. multigermtubi (strain MB_m1)</name>
    <name type="common">Marssonina leaf spot fungus</name>
    <dbReference type="NCBI Taxonomy" id="1072389"/>
    <lineage>
        <taxon>Eukaryota</taxon>
        <taxon>Fungi</taxon>
        <taxon>Dikarya</taxon>
        <taxon>Ascomycota</taxon>
        <taxon>Pezizomycotina</taxon>
        <taxon>Leotiomycetes</taxon>
        <taxon>Helotiales</taxon>
        <taxon>Drepanopezizaceae</taxon>
        <taxon>Drepanopeziza</taxon>
    </lineage>
</organism>